<sequence length="130" mass="14854">MATFSIISLGCPRNLVDSEYIINKLHKEGLQFKQDIEGVDIAIINTCGFIKEAKEEAIDIILDVVDLKKKGRVKKIIVGGCLGQRYGRELMEEIPQLDAVMGINWDQILDVIKNFNEKKILKVRRERKLL</sequence>
<organism evidence="2">
    <name type="scientific">Aerophobetes bacterium</name>
    <dbReference type="NCBI Taxonomy" id="2030807"/>
    <lineage>
        <taxon>Bacteria</taxon>
        <taxon>Candidatus Aerophobota</taxon>
    </lineage>
</organism>
<keyword evidence="2" id="KW-0687">Ribonucleoprotein</keyword>
<dbReference type="Proteomes" id="UP000885660">
    <property type="component" value="Unassembled WGS sequence"/>
</dbReference>
<dbReference type="InterPro" id="IPR013848">
    <property type="entry name" value="Methylthiotransferase_N"/>
</dbReference>
<dbReference type="AlphaFoldDB" id="A0A7V0QSG2"/>
<dbReference type="PANTHER" id="PTHR43837">
    <property type="entry name" value="RIBOSOMAL PROTEIN S12 METHYLTHIOTRANSFERASE RIMO"/>
    <property type="match status" value="1"/>
</dbReference>
<name>A0A7V0QSG2_UNCAE</name>
<dbReference type="PROSITE" id="PS51449">
    <property type="entry name" value="MTTASE_N"/>
    <property type="match status" value="1"/>
</dbReference>
<dbReference type="InterPro" id="IPR038135">
    <property type="entry name" value="Methylthiotransferase_N_sf"/>
</dbReference>
<gene>
    <name evidence="2" type="ORF">ENG47_04680</name>
</gene>
<dbReference type="GO" id="GO:0046872">
    <property type="term" value="F:metal ion binding"/>
    <property type="evidence" value="ECO:0007669"/>
    <property type="project" value="UniProtKB-KW"/>
</dbReference>
<proteinExistence type="predicted"/>
<dbReference type="GO" id="GO:0005829">
    <property type="term" value="C:cytosol"/>
    <property type="evidence" value="ECO:0007669"/>
    <property type="project" value="TreeGrafter"/>
</dbReference>
<reference evidence="2" key="1">
    <citation type="journal article" date="2020" name="mSystems">
        <title>Genome- and Community-Level Interaction Insights into Carbon Utilization and Element Cycling Functions of Hydrothermarchaeota in Hydrothermal Sediment.</title>
        <authorList>
            <person name="Zhou Z."/>
            <person name="Liu Y."/>
            <person name="Xu W."/>
            <person name="Pan J."/>
            <person name="Luo Z.H."/>
            <person name="Li M."/>
        </authorList>
    </citation>
    <scope>NUCLEOTIDE SEQUENCE [LARGE SCALE GENOMIC DNA]</scope>
    <source>
        <strain evidence="2">HyVt-219</strain>
    </source>
</reference>
<dbReference type="GO" id="GO:0035599">
    <property type="term" value="F:aspartic acid methylthiotransferase activity"/>
    <property type="evidence" value="ECO:0007669"/>
    <property type="project" value="TreeGrafter"/>
</dbReference>
<dbReference type="Pfam" id="PF00919">
    <property type="entry name" value="UPF0004"/>
    <property type="match status" value="1"/>
</dbReference>
<comment type="caution">
    <text evidence="2">The sequence shown here is derived from an EMBL/GenBank/DDBJ whole genome shotgun (WGS) entry which is preliminary data.</text>
</comment>
<dbReference type="PANTHER" id="PTHR43837:SF1">
    <property type="entry name" value="RIBOSOMAL PROTEIN US12 METHYLTHIOTRANSFERASE RIMO"/>
    <property type="match status" value="1"/>
</dbReference>
<accession>A0A7V0QSG2</accession>
<dbReference type="Gene3D" id="3.40.50.12160">
    <property type="entry name" value="Methylthiotransferase, N-terminal domain"/>
    <property type="match status" value="1"/>
</dbReference>
<feature type="non-terminal residue" evidence="2">
    <location>
        <position position="130"/>
    </location>
</feature>
<feature type="domain" description="MTTase N-terminal" evidence="1">
    <location>
        <begin position="2"/>
        <end position="117"/>
    </location>
</feature>
<dbReference type="InterPro" id="IPR005840">
    <property type="entry name" value="Ribosomal_uS12_MeSTrfase_RimO"/>
</dbReference>
<dbReference type="GO" id="GO:0005840">
    <property type="term" value="C:ribosome"/>
    <property type="evidence" value="ECO:0007669"/>
    <property type="project" value="UniProtKB-KW"/>
</dbReference>
<dbReference type="EMBL" id="DRBC01000281">
    <property type="protein sequence ID" value="HDN85032.1"/>
    <property type="molecule type" value="Genomic_DNA"/>
</dbReference>
<dbReference type="GO" id="GO:0051539">
    <property type="term" value="F:4 iron, 4 sulfur cluster binding"/>
    <property type="evidence" value="ECO:0007669"/>
    <property type="project" value="UniProtKB-KW"/>
</dbReference>
<keyword evidence="2" id="KW-0689">Ribosomal protein</keyword>
<evidence type="ECO:0000313" key="2">
    <source>
        <dbReference type="EMBL" id="HDN85032.1"/>
    </source>
</evidence>
<protein>
    <submittedName>
        <fullName evidence="2">30S ribosomal protein S12 methylthiotransferase RimO</fullName>
    </submittedName>
</protein>
<evidence type="ECO:0000259" key="1">
    <source>
        <dbReference type="PROSITE" id="PS51449"/>
    </source>
</evidence>